<sequence>MKFAITKMAAGLVLAGFATVASAVPTAITSMTVTGGTFSMNGGAADSFIAANIDPAFDVVGGYGTVNLNAPTSGLFNFGVFGPVSVFTGPGSTTPFGGSSIAPGGPVPSGTAELGGALNIDMSSWTAYWNGNYFNQGAAGVTGTVDAAGNYTMSWTSTISGGPFDGSTGGWTVNGTLAVAPIPEASTYGMMLAGLGLVGFAVRRRKLVA</sequence>
<keyword evidence="1" id="KW-0472">Membrane</keyword>
<feature type="domain" description="Ice-binding protein C-terminal" evidence="3">
    <location>
        <begin position="181"/>
        <end position="205"/>
    </location>
</feature>
<dbReference type="Pfam" id="PF07589">
    <property type="entry name" value="PEP-CTERM"/>
    <property type="match status" value="1"/>
</dbReference>
<feature type="signal peptide" evidence="2">
    <location>
        <begin position="1"/>
        <end position="23"/>
    </location>
</feature>
<dbReference type="NCBIfam" id="TIGR02595">
    <property type="entry name" value="PEP_CTERM"/>
    <property type="match status" value="1"/>
</dbReference>
<keyword evidence="2" id="KW-0732">Signal</keyword>
<evidence type="ECO:0000256" key="2">
    <source>
        <dbReference type="SAM" id="SignalP"/>
    </source>
</evidence>
<proteinExistence type="predicted"/>
<dbReference type="InterPro" id="IPR013424">
    <property type="entry name" value="Ice-binding_C"/>
</dbReference>
<feature type="chain" id="PRO_5004228875" description="Ice-binding protein C-terminal domain-containing protein" evidence="2">
    <location>
        <begin position="24"/>
        <end position="209"/>
    </location>
</feature>
<protein>
    <recommendedName>
        <fullName evidence="3">Ice-binding protein C-terminal domain-containing protein</fullName>
    </recommendedName>
</protein>
<dbReference type="EMBL" id="CP000116">
    <property type="protein sequence ID" value="AAZ97753.1"/>
    <property type="molecule type" value="Genomic_DNA"/>
</dbReference>
<dbReference type="HOGENOM" id="CLU_1314896_0_0_4"/>
<evidence type="ECO:0000256" key="1">
    <source>
        <dbReference type="SAM" id="Phobius"/>
    </source>
</evidence>
<organism evidence="4 5">
    <name type="scientific">Thiobacillus denitrificans (strain ATCC 25259 / T1)</name>
    <dbReference type="NCBI Taxonomy" id="292415"/>
    <lineage>
        <taxon>Bacteria</taxon>
        <taxon>Pseudomonadati</taxon>
        <taxon>Pseudomonadota</taxon>
        <taxon>Betaproteobacteria</taxon>
        <taxon>Nitrosomonadales</taxon>
        <taxon>Thiobacillaceae</taxon>
        <taxon>Thiobacillus</taxon>
    </lineage>
</organism>
<dbReference type="Proteomes" id="UP000008291">
    <property type="component" value="Chromosome"/>
</dbReference>
<feature type="transmembrane region" description="Helical" evidence="1">
    <location>
        <begin position="185"/>
        <end position="202"/>
    </location>
</feature>
<dbReference type="NCBIfam" id="NF038126">
    <property type="entry name" value="PEP_CTERM_FxDxF"/>
    <property type="match status" value="1"/>
</dbReference>
<dbReference type="RefSeq" id="WP_011312312.1">
    <property type="nucleotide sequence ID" value="NC_007404.1"/>
</dbReference>
<keyword evidence="1" id="KW-0812">Transmembrane</keyword>
<dbReference type="AlphaFoldDB" id="Q3SHY0"/>
<evidence type="ECO:0000259" key="3">
    <source>
        <dbReference type="Pfam" id="PF07589"/>
    </source>
</evidence>
<keyword evidence="5" id="KW-1185">Reference proteome</keyword>
<evidence type="ECO:0000313" key="4">
    <source>
        <dbReference type="EMBL" id="AAZ97753.1"/>
    </source>
</evidence>
<reference evidence="4 5" key="1">
    <citation type="journal article" date="2006" name="J. Bacteriol.">
        <title>The genome sequence of the obligately chemolithoautotrophic, facultatively anaerobic bacterium Thiobacillus denitrificans.</title>
        <authorList>
            <person name="Beller H.R."/>
            <person name="Chain P.S."/>
            <person name="Letain T.E."/>
            <person name="Chakicherla A."/>
            <person name="Larimer F.W."/>
            <person name="Richardson P.M."/>
            <person name="Coleman M.A."/>
            <person name="Wood A.P."/>
            <person name="Kelly D.P."/>
        </authorList>
    </citation>
    <scope>NUCLEOTIDE SEQUENCE [LARGE SCALE GENOMIC DNA]</scope>
    <source>
        <strain evidence="4 5">ATCC 25259</strain>
    </source>
</reference>
<keyword evidence="1" id="KW-1133">Transmembrane helix</keyword>
<gene>
    <name evidence="4" type="ordered locus">Tbd_1800</name>
</gene>
<evidence type="ECO:0000313" key="5">
    <source>
        <dbReference type="Proteomes" id="UP000008291"/>
    </source>
</evidence>
<dbReference type="STRING" id="292415.Tbd_1800"/>
<accession>Q3SHY0</accession>
<dbReference type="KEGG" id="tbd:Tbd_1800"/>
<name>Q3SHY0_THIDA</name>